<keyword evidence="1" id="KW-0812">Transmembrane</keyword>
<dbReference type="EMBL" id="MN053736">
    <property type="protein sequence ID" value="QEM39175.1"/>
    <property type="molecule type" value="Viral_cRNA"/>
</dbReference>
<evidence type="ECO:0000313" key="2">
    <source>
        <dbReference type="EMBL" id="QEM39175.1"/>
    </source>
</evidence>
<accession>A0A5C1K3G4</accession>
<name>A0A5C1K3G4_9MONO</name>
<sequence length="658" mass="73733">MGLSTIILPVLLISSLSGVHPLIGYDCEAEHINKTTISLVETPECEIQAPNITTISQTVVVTQTMTVQEVPFIRCLVVAYNHIWYCGKTIDTQAEAGYYSSVIDVTSDECRRMIEDRIYIYRLGNLRHITLDKGGRMSVSFTSWGSIRRDSCEPGGALEANGRSYDRHTQNTRLELIYGTGAARLDIEQKSLMMPNGMRCEVGLERCELADYGIVFWKQPVPECTSMAKDQAVIFQGFANVTTNHARAETFVTVKDGGHLFQIKLETRTTEICGYKSYYTEHPKLYITLIAGGPPFPLKKVEGLDVDMSSYVNSKLVFSMRHTKSQVDQLFSVFNHQRCMMENRITSNMMTLALTSPREFAYQYFGEPGYTAVVRGEVVHVAKCRPVPVIPIPTPLCYNELPVQHNNKTFFLSPRTKILLRMGTIIDCFPDLGSQFKISNKWVTMTSAGLMAVPRPQVITPEPLNYEFEEMKDLSSGGLYTAETLWKYQKILTSPIEEKVLTSRIVSALKGETDLPEGYSMSNTFTHSDYSIITEVIGDGWSRIWGGVKSFGHWAAIGFGIWHSFGLLRSIINCAFTYVSLRDGLKWWAALLGCCCSSAATLISSGRIYRQLRRKTPRVPPRANTNVAQIEETAAFDMTPILRGDPAYITVVDAQPGR</sequence>
<organism evidence="2">
    <name type="scientific">Guadeloupe mosquito mononega-like virus</name>
    <dbReference type="NCBI Taxonomy" id="2607732"/>
    <lineage>
        <taxon>Viruses</taxon>
        <taxon>Riboviria</taxon>
        <taxon>Orthornavirae</taxon>
        <taxon>Negarnaviricota</taxon>
        <taxon>Haploviricotina</taxon>
        <taxon>Monjiviricetes</taxon>
        <taxon>Mononegavirales</taxon>
    </lineage>
</organism>
<reference evidence="2" key="1">
    <citation type="journal article" date="2019" name="Microbiome">
        <title>Stable distinct core eukaryotic viromes in different mosquito species from Guadeloupe, using single mosquito viral metagenomics.</title>
        <authorList>
            <person name="Shi C."/>
            <person name="Beller L."/>
            <person name="Deboutte W."/>
            <person name="Yinda K.C."/>
            <person name="Delang L."/>
            <person name="Vega-Rua A."/>
            <person name="Failloux A.B."/>
            <person name="Matthijnssens J."/>
        </authorList>
    </citation>
    <scope>NUCLEOTIDE SEQUENCE</scope>
    <source>
        <strain evidence="2">Ab-AAF-1-3/2</strain>
    </source>
</reference>
<keyword evidence="1" id="KW-0472">Membrane</keyword>
<dbReference type="Pfam" id="PF24664">
    <property type="entry name" value="Monjiviricetes_fusion"/>
    <property type="match status" value="1"/>
</dbReference>
<keyword evidence="1" id="KW-1133">Transmembrane helix</keyword>
<proteinExistence type="predicted"/>
<evidence type="ECO:0000256" key="1">
    <source>
        <dbReference type="SAM" id="Phobius"/>
    </source>
</evidence>
<feature type="transmembrane region" description="Helical" evidence="1">
    <location>
        <begin position="587"/>
        <end position="609"/>
    </location>
</feature>
<gene>
    <name evidence="2" type="primary">orf4</name>
</gene>
<protein>
    <submittedName>
        <fullName evidence="2">Glycoprotein</fullName>
    </submittedName>
</protein>